<protein>
    <recommendedName>
        <fullName evidence="5">Cell shape determination protein CcmA</fullName>
    </recommendedName>
</protein>
<feature type="region of interest" description="Disordered" evidence="2">
    <location>
        <begin position="120"/>
        <end position="154"/>
    </location>
</feature>
<dbReference type="AlphaFoldDB" id="A0A0S7XRC3"/>
<feature type="compositionally biased region" description="Acidic residues" evidence="2">
    <location>
        <begin position="122"/>
        <end position="137"/>
    </location>
</feature>
<evidence type="ECO:0000256" key="1">
    <source>
        <dbReference type="ARBA" id="ARBA00044755"/>
    </source>
</evidence>
<accession>A0A0S7XRC3</accession>
<dbReference type="PANTHER" id="PTHR35024:SF4">
    <property type="entry name" value="POLYMER-FORMING CYTOSKELETAL PROTEIN"/>
    <property type="match status" value="1"/>
</dbReference>
<organism evidence="3 4">
    <name type="scientific">candidate division WOR-1 bacterium DG_54_3</name>
    <dbReference type="NCBI Taxonomy" id="1703775"/>
    <lineage>
        <taxon>Bacteria</taxon>
        <taxon>Bacillati</taxon>
        <taxon>Saganbacteria</taxon>
    </lineage>
</organism>
<dbReference type="Pfam" id="PF04519">
    <property type="entry name" value="Bactofilin"/>
    <property type="match status" value="1"/>
</dbReference>
<proteinExistence type="inferred from homology"/>
<comment type="similarity">
    <text evidence="1">Belongs to the bactofilin family.</text>
</comment>
<comment type="caution">
    <text evidence="3">The sequence shown here is derived from an EMBL/GenBank/DDBJ whole genome shotgun (WGS) entry which is preliminary data.</text>
</comment>
<name>A0A0S7XRC3_UNCSA</name>
<dbReference type="EMBL" id="LIZX01000142">
    <property type="protein sequence ID" value="KPJ65041.1"/>
    <property type="molecule type" value="Genomic_DNA"/>
</dbReference>
<gene>
    <name evidence="3" type="ORF">AMJ44_11290</name>
</gene>
<reference evidence="3 4" key="1">
    <citation type="journal article" date="2015" name="Microbiome">
        <title>Genomic resolution of linkages in carbon, nitrogen, and sulfur cycling among widespread estuary sediment bacteria.</title>
        <authorList>
            <person name="Baker B.J."/>
            <person name="Lazar C.S."/>
            <person name="Teske A.P."/>
            <person name="Dick G.J."/>
        </authorList>
    </citation>
    <scope>NUCLEOTIDE SEQUENCE [LARGE SCALE GENOMIC DNA]</scope>
    <source>
        <strain evidence="3">DG_54_3</strain>
    </source>
</reference>
<evidence type="ECO:0000313" key="3">
    <source>
        <dbReference type="EMBL" id="KPJ65041.1"/>
    </source>
</evidence>
<sequence>MGVFGKGKRDVGHGAVDSIIGEKAKFKGELISSGAVSVNGEFEGKISSEGEVIIARGSKIIGNVQGGNVIISGKVDGNISASQTLEITKSGRVHGDLMGGRIVIEEGSSYRGRVRVEAGEKGEEEYTVAEEESETDAEEIKPIAKKKVSQPPIF</sequence>
<evidence type="ECO:0000256" key="2">
    <source>
        <dbReference type="SAM" id="MobiDB-lite"/>
    </source>
</evidence>
<evidence type="ECO:0000313" key="4">
    <source>
        <dbReference type="Proteomes" id="UP000051861"/>
    </source>
</evidence>
<evidence type="ECO:0008006" key="5">
    <source>
        <dbReference type="Google" id="ProtNLM"/>
    </source>
</evidence>
<dbReference type="PANTHER" id="PTHR35024">
    <property type="entry name" value="HYPOTHETICAL CYTOSOLIC PROTEIN"/>
    <property type="match status" value="1"/>
</dbReference>
<dbReference type="Proteomes" id="UP000051861">
    <property type="component" value="Unassembled WGS sequence"/>
</dbReference>
<dbReference type="InterPro" id="IPR007607">
    <property type="entry name" value="BacA/B"/>
</dbReference>